<name>A0A9D4J2I0_DREPO</name>
<proteinExistence type="predicted"/>
<accession>A0A9D4J2I0</accession>
<reference evidence="1" key="2">
    <citation type="submission" date="2020-11" db="EMBL/GenBank/DDBJ databases">
        <authorList>
            <person name="McCartney M.A."/>
            <person name="Auch B."/>
            <person name="Kono T."/>
            <person name="Mallez S."/>
            <person name="Becker A."/>
            <person name="Gohl D.M."/>
            <person name="Silverstein K.A.T."/>
            <person name="Koren S."/>
            <person name="Bechman K.B."/>
            <person name="Herman A."/>
            <person name="Abrahante J.E."/>
            <person name="Garbe J."/>
        </authorList>
    </citation>
    <scope>NUCLEOTIDE SEQUENCE</scope>
    <source>
        <strain evidence="1">Duluth1</strain>
        <tissue evidence="1">Whole animal</tissue>
    </source>
</reference>
<protein>
    <submittedName>
        <fullName evidence="1">Uncharacterized protein</fullName>
    </submittedName>
</protein>
<evidence type="ECO:0000313" key="2">
    <source>
        <dbReference type="Proteomes" id="UP000828390"/>
    </source>
</evidence>
<dbReference type="Proteomes" id="UP000828390">
    <property type="component" value="Unassembled WGS sequence"/>
</dbReference>
<comment type="caution">
    <text evidence="1">The sequence shown here is derived from an EMBL/GenBank/DDBJ whole genome shotgun (WGS) entry which is preliminary data.</text>
</comment>
<keyword evidence="2" id="KW-1185">Reference proteome</keyword>
<reference evidence="1" key="1">
    <citation type="journal article" date="2019" name="bioRxiv">
        <title>The Genome of the Zebra Mussel, Dreissena polymorpha: A Resource for Invasive Species Research.</title>
        <authorList>
            <person name="McCartney M.A."/>
            <person name="Auch B."/>
            <person name="Kono T."/>
            <person name="Mallez S."/>
            <person name="Zhang Y."/>
            <person name="Obille A."/>
            <person name="Becker A."/>
            <person name="Abrahante J.E."/>
            <person name="Garbe J."/>
            <person name="Badalamenti J.P."/>
            <person name="Herman A."/>
            <person name="Mangelson H."/>
            <person name="Liachko I."/>
            <person name="Sullivan S."/>
            <person name="Sone E.D."/>
            <person name="Koren S."/>
            <person name="Silverstein K.A.T."/>
            <person name="Beckman K.B."/>
            <person name="Gohl D.M."/>
        </authorList>
    </citation>
    <scope>NUCLEOTIDE SEQUENCE</scope>
    <source>
        <strain evidence="1">Duluth1</strain>
        <tissue evidence="1">Whole animal</tissue>
    </source>
</reference>
<dbReference type="EMBL" id="JAIWYP010000007">
    <property type="protein sequence ID" value="KAH3793429.1"/>
    <property type="molecule type" value="Genomic_DNA"/>
</dbReference>
<evidence type="ECO:0000313" key="1">
    <source>
        <dbReference type="EMBL" id="KAH3793429.1"/>
    </source>
</evidence>
<dbReference type="AlphaFoldDB" id="A0A9D4J2I0"/>
<sequence>MTKCYAGGTNYALSQTDISLKMLRWRYKLPKVHNHTDRYFFENVTPAVQTP</sequence>
<organism evidence="1 2">
    <name type="scientific">Dreissena polymorpha</name>
    <name type="common">Zebra mussel</name>
    <name type="synonym">Mytilus polymorpha</name>
    <dbReference type="NCBI Taxonomy" id="45954"/>
    <lineage>
        <taxon>Eukaryota</taxon>
        <taxon>Metazoa</taxon>
        <taxon>Spiralia</taxon>
        <taxon>Lophotrochozoa</taxon>
        <taxon>Mollusca</taxon>
        <taxon>Bivalvia</taxon>
        <taxon>Autobranchia</taxon>
        <taxon>Heteroconchia</taxon>
        <taxon>Euheterodonta</taxon>
        <taxon>Imparidentia</taxon>
        <taxon>Neoheterodontei</taxon>
        <taxon>Myida</taxon>
        <taxon>Dreissenoidea</taxon>
        <taxon>Dreissenidae</taxon>
        <taxon>Dreissena</taxon>
    </lineage>
</organism>
<gene>
    <name evidence="1" type="ORF">DPMN_146938</name>
</gene>